<gene>
    <name evidence="9" type="ORF">OLC1_LOCUS12350</name>
</gene>
<dbReference type="Pfam" id="PF07717">
    <property type="entry name" value="OB_NTP_bind"/>
    <property type="match status" value="1"/>
</dbReference>
<evidence type="ECO:0000259" key="8">
    <source>
        <dbReference type="Pfam" id="PF07717"/>
    </source>
</evidence>
<keyword evidence="5" id="KW-0508">mRNA splicing</keyword>
<dbReference type="InterPro" id="IPR027417">
    <property type="entry name" value="P-loop_NTPase"/>
</dbReference>
<dbReference type="AlphaFoldDB" id="A0AAV1D6A1"/>
<dbReference type="GO" id="GO:0016787">
    <property type="term" value="F:hydrolase activity"/>
    <property type="evidence" value="ECO:0007669"/>
    <property type="project" value="UniProtKB-KW"/>
</dbReference>
<keyword evidence="10" id="KW-1185">Reference proteome</keyword>
<evidence type="ECO:0000256" key="7">
    <source>
        <dbReference type="SAM" id="SignalP"/>
    </source>
</evidence>
<reference evidence="9" key="1">
    <citation type="submission" date="2023-03" db="EMBL/GenBank/DDBJ databases">
        <authorList>
            <person name="Julca I."/>
        </authorList>
    </citation>
    <scope>NUCLEOTIDE SEQUENCE</scope>
</reference>
<evidence type="ECO:0000256" key="2">
    <source>
        <dbReference type="ARBA" id="ARBA00022664"/>
    </source>
</evidence>
<dbReference type="InterPro" id="IPR011709">
    <property type="entry name" value="DEAD-box_helicase_OB_fold"/>
</dbReference>
<organism evidence="9 10">
    <name type="scientific">Oldenlandia corymbosa var. corymbosa</name>
    <dbReference type="NCBI Taxonomy" id="529605"/>
    <lineage>
        <taxon>Eukaryota</taxon>
        <taxon>Viridiplantae</taxon>
        <taxon>Streptophyta</taxon>
        <taxon>Embryophyta</taxon>
        <taxon>Tracheophyta</taxon>
        <taxon>Spermatophyta</taxon>
        <taxon>Magnoliopsida</taxon>
        <taxon>eudicotyledons</taxon>
        <taxon>Gunneridae</taxon>
        <taxon>Pentapetalae</taxon>
        <taxon>asterids</taxon>
        <taxon>lamiids</taxon>
        <taxon>Gentianales</taxon>
        <taxon>Rubiaceae</taxon>
        <taxon>Rubioideae</taxon>
        <taxon>Spermacoceae</taxon>
        <taxon>Hedyotis-Oldenlandia complex</taxon>
        <taxon>Oldenlandia</taxon>
    </lineage>
</organism>
<feature type="domain" description="DEAD-box helicase OB fold" evidence="8">
    <location>
        <begin position="243"/>
        <end position="299"/>
    </location>
</feature>
<evidence type="ECO:0000313" key="10">
    <source>
        <dbReference type="Proteomes" id="UP001161247"/>
    </source>
</evidence>
<dbReference type="GO" id="GO:0003724">
    <property type="term" value="F:RNA helicase activity"/>
    <property type="evidence" value="ECO:0007669"/>
    <property type="project" value="UniProtKB-EC"/>
</dbReference>
<dbReference type="GO" id="GO:0008380">
    <property type="term" value="P:RNA splicing"/>
    <property type="evidence" value="ECO:0007669"/>
    <property type="project" value="UniProtKB-KW"/>
</dbReference>
<keyword evidence="3" id="KW-0378">Hydrolase</keyword>
<keyword evidence="4" id="KW-0547">Nucleotide-binding</keyword>
<dbReference type="GO" id="GO:0003723">
    <property type="term" value="F:RNA binding"/>
    <property type="evidence" value="ECO:0007669"/>
    <property type="project" value="TreeGrafter"/>
</dbReference>
<dbReference type="GO" id="GO:0006397">
    <property type="term" value="P:mRNA processing"/>
    <property type="evidence" value="ECO:0007669"/>
    <property type="project" value="UniProtKB-KW"/>
</dbReference>
<keyword evidence="7" id="KW-0732">Signal</keyword>
<evidence type="ECO:0000256" key="5">
    <source>
        <dbReference type="ARBA" id="ARBA00023187"/>
    </source>
</evidence>
<evidence type="ECO:0000256" key="6">
    <source>
        <dbReference type="ARBA" id="ARBA00047984"/>
    </source>
</evidence>
<feature type="signal peptide" evidence="7">
    <location>
        <begin position="1"/>
        <end position="25"/>
    </location>
</feature>
<dbReference type="Gene3D" id="1.10.10.2130">
    <property type="entry name" value="DEAH helicase family, winged-helix domain"/>
    <property type="match status" value="1"/>
</dbReference>
<keyword evidence="4" id="KW-0067">ATP-binding</keyword>
<dbReference type="Proteomes" id="UP001161247">
    <property type="component" value="Chromosome 4"/>
</dbReference>
<evidence type="ECO:0000256" key="4">
    <source>
        <dbReference type="ARBA" id="ARBA00022806"/>
    </source>
</evidence>
<dbReference type="Gene3D" id="3.40.50.300">
    <property type="entry name" value="P-loop containing nucleotide triphosphate hydrolases"/>
    <property type="match status" value="1"/>
</dbReference>
<feature type="chain" id="PRO_5043460502" description="RNA helicase" evidence="7">
    <location>
        <begin position="26"/>
        <end position="300"/>
    </location>
</feature>
<dbReference type="EC" id="3.6.4.13" evidence="1"/>
<proteinExistence type="predicted"/>
<keyword evidence="4" id="KW-0347">Helicase</keyword>
<evidence type="ECO:0000313" key="9">
    <source>
        <dbReference type="EMBL" id="CAI9103128.1"/>
    </source>
</evidence>
<name>A0AAV1D6A1_OLDCO</name>
<dbReference type="EMBL" id="OX459121">
    <property type="protein sequence ID" value="CAI9103128.1"/>
    <property type="molecule type" value="Genomic_DNA"/>
</dbReference>
<sequence length="300" mass="34795">METIAQMAKLLHLLVKLTTYQVAHSVEIKIVKVASSKPRSVAASGKTVLKYLTNEMLLREARTDPLLERYKAHVRGCAFRLLKELLINRLDMKLIVMSATLEAEKFRGYFNGTPLMRVPGRLHPLEIFYSKQRERNYLAAAIQTVVMIYMLYTEKGFNTGLEAQTYPEIQRWNLANTVLILKKLGSITCGPIFRLSRVSNYSYGTRSLKQADDARQQLSQIMARFNLKLCSSDFNSGDYYVNIRKAILARYFMQMAHLERKGQYLTVKDNQVVQLHPWKSLDHKLEWVVYDEYVLTSRLR</sequence>
<dbReference type="PANTHER" id="PTHR18934:SF109">
    <property type="entry name" value="ATP-DEPENDENT RNA HELICASE DHX15 HOMOLOG"/>
    <property type="match status" value="1"/>
</dbReference>
<dbReference type="InterPro" id="IPR042035">
    <property type="entry name" value="DEAH_win-hel_dom"/>
</dbReference>
<keyword evidence="2" id="KW-0507">mRNA processing</keyword>
<comment type="catalytic activity">
    <reaction evidence="6">
        <text>ATP + H2O = ADP + phosphate + H(+)</text>
        <dbReference type="Rhea" id="RHEA:13065"/>
        <dbReference type="ChEBI" id="CHEBI:15377"/>
        <dbReference type="ChEBI" id="CHEBI:15378"/>
        <dbReference type="ChEBI" id="CHEBI:30616"/>
        <dbReference type="ChEBI" id="CHEBI:43474"/>
        <dbReference type="ChEBI" id="CHEBI:456216"/>
        <dbReference type="EC" id="3.6.4.13"/>
    </reaction>
</comment>
<evidence type="ECO:0000256" key="1">
    <source>
        <dbReference type="ARBA" id="ARBA00012552"/>
    </source>
</evidence>
<accession>A0AAV1D6A1</accession>
<dbReference type="PANTHER" id="PTHR18934">
    <property type="entry name" value="ATP-DEPENDENT RNA HELICASE"/>
    <property type="match status" value="1"/>
</dbReference>
<dbReference type="SUPFAM" id="SSF52540">
    <property type="entry name" value="P-loop containing nucleoside triphosphate hydrolases"/>
    <property type="match status" value="1"/>
</dbReference>
<protein>
    <recommendedName>
        <fullName evidence="1">RNA helicase</fullName>
        <ecNumber evidence="1">3.6.4.13</ecNumber>
    </recommendedName>
</protein>
<evidence type="ECO:0000256" key="3">
    <source>
        <dbReference type="ARBA" id="ARBA00022801"/>
    </source>
</evidence>